<dbReference type="PANTHER" id="PTHR22946:SF0">
    <property type="entry name" value="DIENELACTONE HYDROLASE DOMAIN-CONTAINING PROTEIN"/>
    <property type="match status" value="1"/>
</dbReference>
<feature type="domain" description="Dienelactone hydrolase" evidence="1">
    <location>
        <begin position="20"/>
        <end position="235"/>
    </location>
</feature>
<dbReference type="RefSeq" id="WP_187480816.1">
    <property type="nucleotide sequence ID" value="NZ_CP060697.1"/>
</dbReference>
<gene>
    <name evidence="2" type="ORF">H8M03_05970</name>
</gene>
<dbReference type="Proteomes" id="UP000515861">
    <property type="component" value="Chromosome"/>
</dbReference>
<name>A0A7G9L5G3_9SPHN</name>
<dbReference type="PANTHER" id="PTHR22946">
    <property type="entry name" value="DIENELACTONE HYDROLASE DOMAIN-CONTAINING PROTEIN-RELATED"/>
    <property type="match status" value="1"/>
</dbReference>
<keyword evidence="3" id="KW-1185">Reference proteome</keyword>
<dbReference type="AlphaFoldDB" id="A0A7G9L5G3"/>
<organism evidence="2 3">
    <name type="scientific">Sphingomonas sabuli</name>
    <dbReference type="NCBI Taxonomy" id="2764186"/>
    <lineage>
        <taxon>Bacteria</taxon>
        <taxon>Pseudomonadati</taxon>
        <taxon>Pseudomonadota</taxon>
        <taxon>Alphaproteobacteria</taxon>
        <taxon>Sphingomonadales</taxon>
        <taxon>Sphingomonadaceae</taxon>
        <taxon>Sphingomonas</taxon>
    </lineage>
</organism>
<proteinExistence type="predicted"/>
<evidence type="ECO:0000313" key="3">
    <source>
        <dbReference type="Proteomes" id="UP000515861"/>
    </source>
</evidence>
<dbReference type="GO" id="GO:0016787">
    <property type="term" value="F:hydrolase activity"/>
    <property type="evidence" value="ECO:0007669"/>
    <property type="project" value="UniProtKB-KW"/>
</dbReference>
<dbReference type="EMBL" id="CP060697">
    <property type="protein sequence ID" value="QNM83862.1"/>
    <property type="molecule type" value="Genomic_DNA"/>
</dbReference>
<protein>
    <submittedName>
        <fullName evidence="2">Dienelactone hydrolase family protein</fullName>
    </submittedName>
</protein>
<accession>A0A7G9L5G3</accession>
<keyword evidence="2" id="KW-0378">Hydrolase</keyword>
<dbReference type="InterPro" id="IPR002925">
    <property type="entry name" value="Dienelactn_hydro"/>
</dbReference>
<dbReference type="Pfam" id="PF01738">
    <property type="entry name" value="DLH"/>
    <property type="match status" value="1"/>
</dbReference>
<dbReference type="InterPro" id="IPR029058">
    <property type="entry name" value="AB_hydrolase_fold"/>
</dbReference>
<dbReference type="SUPFAM" id="SSF53474">
    <property type="entry name" value="alpha/beta-Hydrolases"/>
    <property type="match status" value="1"/>
</dbReference>
<dbReference type="InterPro" id="IPR050261">
    <property type="entry name" value="FrsA_esterase"/>
</dbReference>
<sequence>MSKQTPVVLEFDGERLESVFVGRRDSQARPAVMLIPTVMGVSDLELGFASQLVELGYNAFVADIFGRRFKPGVDRELAFAVMNRLKSDRAALRRRLLALLDQLRAHDQVEGRQIVVAGFCFGGLCALDVARSGTDIAAAVAFHGLFDPPGLPAEKIAAKVVAFHGWDDPMVSPEAVVALGRELTEAGADWQIHAYGHVGHGFTNPNADKAGIDGVRYNELAAERSWTAFISLLEESFGGDDH</sequence>
<reference evidence="2 3" key="1">
    <citation type="submission" date="2020-08" db="EMBL/GenBank/DDBJ databases">
        <title>Sphingomonas sp. sand1-3 16S ribosomal RNA gene Genome sequencing and assembly.</title>
        <authorList>
            <person name="Kang M."/>
        </authorList>
    </citation>
    <scope>NUCLEOTIDE SEQUENCE [LARGE SCALE GENOMIC DNA]</scope>
    <source>
        <strain evidence="3">sand1-3</strain>
    </source>
</reference>
<dbReference type="Gene3D" id="3.40.50.1820">
    <property type="entry name" value="alpha/beta hydrolase"/>
    <property type="match status" value="1"/>
</dbReference>
<evidence type="ECO:0000259" key="1">
    <source>
        <dbReference type="Pfam" id="PF01738"/>
    </source>
</evidence>
<dbReference type="KEGG" id="ssau:H8M03_05970"/>
<evidence type="ECO:0000313" key="2">
    <source>
        <dbReference type="EMBL" id="QNM83862.1"/>
    </source>
</evidence>